<comment type="caution">
    <text evidence="3">The sequence shown here is derived from an EMBL/GenBank/DDBJ whole genome shotgun (WGS) entry which is preliminary data.</text>
</comment>
<dbReference type="Pfam" id="PF01979">
    <property type="entry name" value="Amidohydro_1"/>
    <property type="match status" value="1"/>
</dbReference>
<feature type="signal peptide" evidence="1">
    <location>
        <begin position="1"/>
        <end position="18"/>
    </location>
</feature>
<dbReference type="InterPro" id="IPR057744">
    <property type="entry name" value="OTAase-like"/>
</dbReference>
<accession>A0A5B2VTW8</accession>
<sequence>MRICYTLLCCLFAGHLWAQQPADSSSILLKPMQVFDGHTLQKDWVVLVKGNRIAAAGPIGAFPLPPQVRTINLPGQTLLPGLIEGHTHMFLHAYNEVTWKDQLLTESRAERTIRAAEHATATLMAGYTTARDLGTEGAGYDDVGLKQSIAKGIIPGPRLLIATRAIVATGSYGVKNEIADLELPKGAAETDGREGMIREVRTQIGKGADVIKVYADYRWGLEEQAAPTFSVEELDAAVETAASSGRYVVAHAGTAEGMRRAIMAGVHTIEHGDGGTPEIFRLMKEKGVAFCPTIMAVEAGAMYKGWRPGTDPEPERVKAKHKTFREALQAGVTICAGGDVGVFSHGRNCLELEKMVEYGMPVAAVLQVATSGNAAIFGYEGRLGIVSKGALADLIAVPGNPLADIKALEQVHFVMKDGVIYKNSEQQ</sequence>
<proteinExistence type="predicted"/>
<keyword evidence="1" id="KW-0732">Signal</keyword>
<dbReference type="PANTHER" id="PTHR43135:SF3">
    <property type="entry name" value="ALPHA-D-RIBOSE 1-METHYLPHOSPHONATE 5-TRIPHOSPHATE DIPHOSPHATASE"/>
    <property type="match status" value="1"/>
</dbReference>
<dbReference type="EMBL" id="VUOC01000003">
    <property type="protein sequence ID" value="KAA2241707.1"/>
    <property type="molecule type" value="Genomic_DNA"/>
</dbReference>
<dbReference type="SUPFAM" id="SSF51556">
    <property type="entry name" value="Metallo-dependent hydrolases"/>
    <property type="match status" value="1"/>
</dbReference>
<dbReference type="InterPro" id="IPR051781">
    <property type="entry name" value="Metallo-dep_Hydrolase"/>
</dbReference>
<dbReference type="PANTHER" id="PTHR43135">
    <property type="entry name" value="ALPHA-D-RIBOSE 1-METHYLPHOSPHONATE 5-TRIPHOSPHATE DIPHOSPHATASE"/>
    <property type="match status" value="1"/>
</dbReference>
<dbReference type="SUPFAM" id="SSF51338">
    <property type="entry name" value="Composite domain of metallo-dependent hydrolases"/>
    <property type="match status" value="1"/>
</dbReference>
<reference evidence="3 4" key="2">
    <citation type="submission" date="2019-09" db="EMBL/GenBank/DDBJ databases">
        <authorList>
            <person name="Jin C."/>
        </authorList>
    </citation>
    <scope>NUCLEOTIDE SEQUENCE [LARGE SCALE GENOMIC DNA]</scope>
    <source>
        <strain evidence="3 4">BN140078</strain>
    </source>
</reference>
<gene>
    <name evidence="3" type="ORF">F0L74_17685</name>
</gene>
<reference evidence="3 4" key="1">
    <citation type="submission" date="2019-09" db="EMBL/GenBank/DDBJ databases">
        <title>Chitinophaga ginsengihumi sp. nov., isolated from soil of ginseng rhizosphere.</title>
        <authorList>
            <person name="Lee J."/>
        </authorList>
    </citation>
    <scope>NUCLEOTIDE SEQUENCE [LARGE SCALE GENOMIC DNA]</scope>
    <source>
        <strain evidence="3 4">BN140078</strain>
    </source>
</reference>
<dbReference type="AlphaFoldDB" id="A0A5B2VTW8"/>
<name>A0A5B2VTW8_9BACT</name>
<dbReference type="Gene3D" id="2.30.40.10">
    <property type="entry name" value="Urease, subunit C, domain 1"/>
    <property type="match status" value="1"/>
</dbReference>
<dbReference type="InterPro" id="IPR011059">
    <property type="entry name" value="Metal-dep_hydrolase_composite"/>
</dbReference>
<dbReference type="InterPro" id="IPR006680">
    <property type="entry name" value="Amidohydro-rel"/>
</dbReference>
<evidence type="ECO:0000256" key="1">
    <source>
        <dbReference type="SAM" id="SignalP"/>
    </source>
</evidence>
<protein>
    <submittedName>
        <fullName evidence="3">Amidohydrolase family protein</fullName>
    </submittedName>
</protein>
<keyword evidence="3" id="KW-0378">Hydrolase</keyword>
<feature type="domain" description="Amidohydrolase-related" evidence="2">
    <location>
        <begin position="77"/>
        <end position="419"/>
    </location>
</feature>
<feature type="chain" id="PRO_5023094905" evidence="1">
    <location>
        <begin position="19"/>
        <end position="427"/>
    </location>
</feature>
<dbReference type="InterPro" id="IPR032466">
    <property type="entry name" value="Metal_Hydrolase"/>
</dbReference>
<dbReference type="Gene3D" id="3.20.20.140">
    <property type="entry name" value="Metal-dependent hydrolases"/>
    <property type="match status" value="1"/>
</dbReference>
<keyword evidence="4" id="KW-1185">Reference proteome</keyword>
<dbReference type="Proteomes" id="UP000324611">
    <property type="component" value="Unassembled WGS sequence"/>
</dbReference>
<organism evidence="3 4">
    <name type="scientific">Chitinophaga agrisoli</name>
    <dbReference type="NCBI Taxonomy" id="2607653"/>
    <lineage>
        <taxon>Bacteria</taxon>
        <taxon>Pseudomonadati</taxon>
        <taxon>Bacteroidota</taxon>
        <taxon>Chitinophagia</taxon>
        <taxon>Chitinophagales</taxon>
        <taxon>Chitinophagaceae</taxon>
        <taxon>Chitinophaga</taxon>
    </lineage>
</organism>
<dbReference type="CDD" id="cd01299">
    <property type="entry name" value="Met_dep_hydrolase_A"/>
    <property type="match status" value="1"/>
</dbReference>
<dbReference type="RefSeq" id="WP_149839214.1">
    <property type="nucleotide sequence ID" value="NZ_VUOC01000003.1"/>
</dbReference>
<evidence type="ECO:0000313" key="3">
    <source>
        <dbReference type="EMBL" id="KAA2241707.1"/>
    </source>
</evidence>
<evidence type="ECO:0000259" key="2">
    <source>
        <dbReference type="Pfam" id="PF01979"/>
    </source>
</evidence>
<dbReference type="GO" id="GO:0016810">
    <property type="term" value="F:hydrolase activity, acting on carbon-nitrogen (but not peptide) bonds"/>
    <property type="evidence" value="ECO:0007669"/>
    <property type="project" value="InterPro"/>
</dbReference>
<evidence type="ECO:0000313" key="4">
    <source>
        <dbReference type="Proteomes" id="UP000324611"/>
    </source>
</evidence>